<protein>
    <submittedName>
        <fullName evidence="2">Uncharacterized protein</fullName>
    </submittedName>
</protein>
<gene>
    <name evidence="2" type="ORF">AXG93_1104s1110</name>
</gene>
<dbReference type="Proteomes" id="UP000077202">
    <property type="component" value="Unassembled WGS sequence"/>
</dbReference>
<organism evidence="2 3">
    <name type="scientific">Marchantia polymorpha subsp. ruderalis</name>
    <dbReference type="NCBI Taxonomy" id="1480154"/>
    <lineage>
        <taxon>Eukaryota</taxon>
        <taxon>Viridiplantae</taxon>
        <taxon>Streptophyta</taxon>
        <taxon>Embryophyta</taxon>
        <taxon>Marchantiophyta</taxon>
        <taxon>Marchantiopsida</taxon>
        <taxon>Marchantiidae</taxon>
        <taxon>Marchantiales</taxon>
        <taxon>Marchantiaceae</taxon>
        <taxon>Marchantia</taxon>
    </lineage>
</organism>
<evidence type="ECO:0000313" key="2">
    <source>
        <dbReference type="EMBL" id="OAE33915.1"/>
    </source>
</evidence>
<sequence length="92" mass="9662">MPKGLTVGASNADDVDGAGIFGFLVERGLRQECPPESILPTAEGVEGIGRAQDANRGNEEYMASLLDGKGGSWDKRSKKSSGSAVAMMTETW</sequence>
<reference evidence="2" key="1">
    <citation type="submission" date="2016-03" db="EMBL/GenBank/DDBJ databases">
        <title>Mechanisms controlling the formation of the plant cell surface in tip-growing cells are functionally conserved among land plants.</title>
        <authorList>
            <person name="Honkanen S."/>
            <person name="Jones V.A."/>
            <person name="Morieri G."/>
            <person name="Champion C."/>
            <person name="Hetherington A.J."/>
            <person name="Kelly S."/>
            <person name="Saint-Marcoux D."/>
            <person name="Proust H."/>
            <person name="Prescott H."/>
            <person name="Dolan L."/>
        </authorList>
    </citation>
    <scope>NUCLEOTIDE SEQUENCE [LARGE SCALE GENOMIC DNA]</scope>
    <source>
        <tissue evidence="2">Whole gametophyte</tissue>
    </source>
</reference>
<keyword evidence="3" id="KW-1185">Reference proteome</keyword>
<dbReference type="AlphaFoldDB" id="A0A176WN86"/>
<proteinExistence type="predicted"/>
<accession>A0A176WN86</accession>
<evidence type="ECO:0000313" key="3">
    <source>
        <dbReference type="Proteomes" id="UP000077202"/>
    </source>
</evidence>
<comment type="caution">
    <text evidence="2">The sequence shown here is derived from an EMBL/GenBank/DDBJ whole genome shotgun (WGS) entry which is preliminary data.</text>
</comment>
<dbReference type="EMBL" id="LVLJ01000472">
    <property type="protein sequence ID" value="OAE33915.1"/>
    <property type="molecule type" value="Genomic_DNA"/>
</dbReference>
<evidence type="ECO:0000256" key="1">
    <source>
        <dbReference type="SAM" id="MobiDB-lite"/>
    </source>
</evidence>
<feature type="region of interest" description="Disordered" evidence="1">
    <location>
        <begin position="68"/>
        <end position="92"/>
    </location>
</feature>
<name>A0A176WN86_MARPO</name>